<feature type="domain" description="FMN hydroxy acid dehydrogenase" evidence="9">
    <location>
        <begin position="1"/>
        <end position="365"/>
    </location>
</feature>
<sequence length="369" mass="40570">MAPPYVSVTDFEERAHQIIEKKALDYYRSGAGEQFSLNLNREAFRRLRIRPRCLRDVSQVDTTCRLLGCDLKWPVGIAPTAMQKMAHPDGEGGNAKATGEMGSIFILSTLATMSIEEVAQAAPFTHKWFQLYVYKDRSLTEKLVRRVEKCNYKAIVLTVDAPIFGQRWSDVRNNFSLPSHLRLANFEAQSSQSDGVHSEVGTSGINEYVASQFDATLTWKDVEWLVKLTYLPVIVKGILTAEDAILAREFGCAGVIVSNHGARQLDSVPAAIEALPEVVKAVGDDMVVMLDGGVRHGNDIFKALAMGAKMVFLGRPAVWGLGCGGEAGVKNMLEVLKKDFDITMALAGCQKLSDIKGNMVVHESVYAKL</sequence>
<evidence type="ECO:0000256" key="4">
    <source>
        <dbReference type="ARBA" id="ARBA00024042"/>
    </source>
</evidence>
<organism evidence="10 11">
    <name type="scientific">Lucilia cuprina</name>
    <name type="common">Green bottle fly</name>
    <name type="synonym">Australian sheep blowfly</name>
    <dbReference type="NCBI Taxonomy" id="7375"/>
    <lineage>
        <taxon>Eukaryota</taxon>
        <taxon>Metazoa</taxon>
        <taxon>Ecdysozoa</taxon>
        <taxon>Arthropoda</taxon>
        <taxon>Hexapoda</taxon>
        <taxon>Insecta</taxon>
        <taxon>Pterygota</taxon>
        <taxon>Neoptera</taxon>
        <taxon>Endopterygota</taxon>
        <taxon>Diptera</taxon>
        <taxon>Brachycera</taxon>
        <taxon>Muscomorpha</taxon>
        <taxon>Oestroidea</taxon>
        <taxon>Calliphoridae</taxon>
        <taxon>Luciliinae</taxon>
        <taxon>Lucilia</taxon>
    </lineage>
</organism>
<feature type="binding site" evidence="8">
    <location>
        <position position="258"/>
    </location>
    <ligand>
        <name>FMN</name>
        <dbReference type="ChEBI" id="CHEBI:58210"/>
    </ligand>
</feature>
<accession>A0A0L0BUL6</accession>
<feature type="binding site" evidence="8">
    <location>
        <position position="132"/>
    </location>
    <ligand>
        <name>glyoxylate</name>
        <dbReference type="ChEBI" id="CHEBI:36655"/>
    </ligand>
</feature>
<name>A0A0L0BUL6_LUCCU</name>
<dbReference type="PIRSF" id="PIRSF000138">
    <property type="entry name" value="Al-hdrx_acd_dh"/>
    <property type="match status" value="1"/>
</dbReference>
<dbReference type="OrthoDB" id="25826at2759"/>
<evidence type="ECO:0000256" key="6">
    <source>
        <dbReference type="ARBA" id="ARBA00029327"/>
    </source>
</evidence>
<dbReference type="Pfam" id="PF01070">
    <property type="entry name" value="FMN_dh"/>
    <property type="match status" value="1"/>
</dbReference>
<comment type="caution">
    <text evidence="10">The sequence shown here is derived from an EMBL/GenBank/DDBJ whole genome shotgun (WGS) entry which is preliminary data.</text>
</comment>
<evidence type="ECO:0000256" key="7">
    <source>
        <dbReference type="PIRSR" id="PIRSR000138-1"/>
    </source>
</evidence>
<evidence type="ECO:0000256" key="1">
    <source>
        <dbReference type="ARBA" id="ARBA00001917"/>
    </source>
</evidence>
<dbReference type="STRING" id="7375.A0A0L0BUL6"/>
<evidence type="ECO:0000313" key="10">
    <source>
        <dbReference type="EMBL" id="KNC23688.1"/>
    </source>
</evidence>
<dbReference type="AlphaFoldDB" id="A0A0L0BUL6"/>
<dbReference type="InterPro" id="IPR000262">
    <property type="entry name" value="FMN-dep_DH"/>
</dbReference>
<feature type="binding site" evidence="8">
    <location>
        <begin position="291"/>
        <end position="295"/>
    </location>
    <ligand>
        <name>FMN</name>
        <dbReference type="ChEBI" id="CHEBI:58210"/>
    </ligand>
</feature>
<feature type="binding site" evidence="8">
    <location>
        <begin position="79"/>
        <end position="81"/>
    </location>
    <ligand>
        <name>FMN</name>
        <dbReference type="ChEBI" id="CHEBI:58210"/>
    </ligand>
</feature>
<dbReference type="PROSITE" id="PS00557">
    <property type="entry name" value="FMN_HYDROXY_ACID_DH_1"/>
    <property type="match status" value="1"/>
</dbReference>
<feature type="binding site" evidence="8">
    <location>
        <position position="236"/>
    </location>
    <ligand>
        <name>FMN</name>
        <dbReference type="ChEBI" id="CHEBI:58210"/>
    </ligand>
</feature>
<feature type="binding site" evidence="8">
    <location>
        <position position="130"/>
    </location>
    <ligand>
        <name>FMN</name>
        <dbReference type="ChEBI" id="CHEBI:58210"/>
    </ligand>
</feature>
<feature type="binding site" evidence="8">
    <location>
        <position position="167"/>
    </location>
    <ligand>
        <name>glyoxylate</name>
        <dbReference type="ChEBI" id="CHEBI:36655"/>
    </ligand>
</feature>
<evidence type="ECO:0000256" key="2">
    <source>
        <dbReference type="ARBA" id="ARBA00013087"/>
    </source>
</evidence>
<evidence type="ECO:0000259" key="9">
    <source>
        <dbReference type="PROSITE" id="PS51349"/>
    </source>
</evidence>
<evidence type="ECO:0000256" key="3">
    <source>
        <dbReference type="ARBA" id="ARBA00023002"/>
    </source>
</evidence>
<dbReference type="Proteomes" id="UP000037069">
    <property type="component" value="Unassembled WGS sequence"/>
</dbReference>
<evidence type="ECO:0000313" key="11">
    <source>
        <dbReference type="Proteomes" id="UP000037069"/>
    </source>
</evidence>
<dbReference type="GO" id="GO:0003973">
    <property type="term" value="F:(S)-2-hydroxy-acid oxidase activity"/>
    <property type="evidence" value="ECO:0007669"/>
    <property type="project" value="UniProtKB-EC"/>
</dbReference>
<dbReference type="InterPro" id="IPR012133">
    <property type="entry name" value="Alpha-hydoxy_acid_DH_FMN"/>
</dbReference>
<dbReference type="EMBL" id="JRES01001308">
    <property type="protein sequence ID" value="KNC23688.1"/>
    <property type="molecule type" value="Genomic_DNA"/>
</dbReference>
<dbReference type="InterPro" id="IPR008259">
    <property type="entry name" value="FMN_hydac_DH_AS"/>
</dbReference>
<keyword evidence="11" id="KW-1185">Reference proteome</keyword>
<feature type="binding site" evidence="8">
    <location>
        <position position="108"/>
    </location>
    <ligand>
        <name>FMN</name>
        <dbReference type="ChEBI" id="CHEBI:58210"/>
    </ligand>
</feature>
<feature type="active site" description="Proton acceptor" evidence="7">
    <location>
        <position position="260"/>
    </location>
</feature>
<comment type="catalytic activity">
    <reaction evidence="5">
        <text>a (2S)-2-hydroxycarboxylate + O2 = a 2-oxocarboxylate + H2O2</text>
        <dbReference type="Rhea" id="RHEA:16789"/>
        <dbReference type="ChEBI" id="CHEBI:15379"/>
        <dbReference type="ChEBI" id="CHEBI:16240"/>
        <dbReference type="ChEBI" id="CHEBI:35179"/>
        <dbReference type="ChEBI" id="CHEBI:58123"/>
        <dbReference type="EC" id="1.1.3.15"/>
    </reaction>
    <physiologicalReaction direction="left-to-right" evidence="5">
        <dbReference type="Rhea" id="RHEA:16790"/>
    </physiologicalReaction>
</comment>
<dbReference type="GO" id="GO:0010181">
    <property type="term" value="F:FMN binding"/>
    <property type="evidence" value="ECO:0007669"/>
    <property type="project" value="InterPro"/>
</dbReference>
<feature type="binding site" evidence="8">
    <location>
        <position position="158"/>
    </location>
    <ligand>
        <name>FMN</name>
        <dbReference type="ChEBI" id="CHEBI:58210"/>
    </ligand>
</feature>
<evidence type="ECO:0000256" key="8">
    <source>
        <dbReference type="PIRSR" id="PIRSR000138-2"/>
    </source>
</evidence>
<comment type="catalytic activity">
    <reaction evidence="6">
        <text>2-hydroxyoctanoate + O2 = 2-oxooctanoate + H2O2</text>
        <dbReference type="Rhea" id="RHEA:67940"/>
        <dbReference type="ChEBI" id="CHEBI:15379"/>
        <dbReference type="ChEBI" id="CHEBI:16240"/>
        <dbReference type="ChEBI" id="CHEBI:133514"/>
        <dbReference type="ChEBI" id="CHEBI:176689"/>
    </reaction>
    <physiologicalReaction direction="left-to-right" evidence="6">
        <dbReference type="Rhea" id="RHEA:67941"/>
    </physiologicalReaction>
</comment>
<dbReference type="GO" id="GO:0001561">
    <property type="term" value="P:fatty acid alpha-oxidation"/>
    <property type="evidence" value="ECO:0007669"/>
    <property type="project" value="TreeGrafter"/>
</dbReference>
<keyword evidence="3" id="KW-0560">Oxidoreductase</keyword>
<evidence type="ECO:0000256" key="5">
    <source>
        <dbReference type="ARBA" id="ARBA00029325"/>
    </source>
</evidence>
<dbReference type="InterPro" id="IPR013785">
    <property type="entry name" value="Aldolase_TIM"/>
</dbReference>
<dbReference type="EC" id="1.1.3.15" evidence="2"/>
<protein>
    <recommendedName>
        <fullName evidence="2">(S)-2-hydroxy-acid oxidase</fullName>
        <ecNumber evidence="2">1.1.3.15</ecNumber>
    </recommendedName>
</protein>
<keyword evidence="8" id="KW-0285">Flavoprotein</keyword>
<feature type="binding site" evidence="8">
    <location>
        <position position="26"/>
    </location>
    <ligand>
        <name>glyoxylate</name>
        <dbReference type="ChEBI" id="CHEBI:36655"/>
    </ligand>
</feature>
<feature type="binding site" evidence="8">
    <location>
        <position position="260"/>
    </location>
    <ligand>
        <name>glyoxylate</name>
        <dbReference type="ChEBI" id="CHEBI:36655"/>
    </ligand>
</feature>
<comment type="similarity">
    <text evidence="4">Belongs to the FMN-dependent alpha-hydroxy acid dehydrogenase family.</text>
</comment>
<keyword evidence="8" id="KW-0288">FMN</keyword>
<dbReference type="FunFam" id="3.20.20.70:FF:000056">
    <property type="entry name" value="hydroxyacid oxidase 2"/>
    <property type="match status" value="1"/>
</dbReference>
<dbReference type="SUPFAM" id="SSF51395">
    <property type="entry name" value="FMN-linked oxidoreductases"/>
    <property type="match status" value="1"/>
</dbReference>
<dbReference type="GO" id="GO:0005782">
    <property type="term" value="C:peroxisomal matrix"/>
    <property type="evidence" value="ECO:0007669"/>
    <property type="project" value="TreeGrafter"/>
</dbReference>
<proteinExistence type="inferred from homology"/>
<dbReference type="PANTHER" id="PTHR10578">
    <property type="entry name" value="S -2-HYDROXY-ACID OXIDASE-RELATED"/>
    <property type="match status" value="1"/>
</dbReference>
<dbReference type="PROSITE" id="PS51349">
    <property type="entry name" value="FMN_HYDROXY_ACID_DH_2"/>
    <property type="match status" value="1"/>
</dbReference>
<dbReference type="PANTHER" id="PTHR10578:SF149">
    <property type="entry name" value="2-HYDROXYACID OXIDASE 2"/>
    <property type="match status" value="1"/>
</dbReference>
<comment type="cofactor">
    <cofactor evidence="1">
        <name>FMN</name>
        <dbReference type="ChEBI" id="CHEBI:58210"/>
    </cofactor>
</comment>
<reference evidence="10 11" key="1">
    <citation type="journal article" date="2015" name="Nat. Commun.">
        <title>Lucilia cuprina genome unlocks parasitic fly biology to underpin future interventions.</title>
        <authorList>
            <person name="Anstead C.A."/>
            <person name="Korhonen P.K."/>
            <person name="Young N.D."/>
            <person name="Hall R.S."/>
            <person name="Jex A.R."/>
            <person name="Murali S.C."/>
            <person name="Hughes D.S."/>
            <person name="Lee S.F."/>
            <person name="Perry T."/>
            <person name="Stroehlein A.J."/>
            <person name="Ansell B.R."/>
            <person name="Breugelmans B."/>
            <person name="Hofmann A."/>
            <person name="Qu J."/>
            <person name="Dugan S."/>
            <person name="Lee S.L."/>
            <person name="Chao H."/>
            <person name="Dinh H."/>
            <person name="Han Y."/>
            <person name="Doddapaneni H.V."/>
            <person name="Worley K.C."/>
            <person name="Muzny D.M."/>
            <person name="Ioannidis P."/>
            <person name="Waterhouse R.M."/>
            <person name="Zdobnov E.M."/>
            <person name="James P.J."/>
            <person name="Bagnall N.H."/>
            <person name="Kotze A.C."/>
            <person name="Gibbs R.A."/>
            <person name="Richards S."/>
            <person name="Batterham P."/>
            <person name="Gasser R.B."/>
        </authorList>
    </citation>
    <scope>NUCLEOTIDE SEQUENCE [LARGE SCALE GENOMIC DNA]</scope>
    <source>
        <strain evidence="10 11">LS</strain>
        <tissue evidence="10">Full body</tissue>
    </source>
</reference>
<feature type="binding site" evidence="8">
    <location>
        <begin position="314"/>
        <end position="315"/>
    </location>
    <ligand>
        <name>FMN</name>
        <dbReference type="ChEBI" id="CHEBI:58210"/>
    </ligand>
</feature>
<dbReference type="InterPro" id="IPR037396">
    <property type="entry name" value="FMN_HAD"/>
</dbReference>
<dbReference type="OMA" id="AGMSNTH"/>
<dbReference type="CDD" id="cd02809">
    <property type="entry name" value="alpha_hydroxyacid_oxid_FMN"/>
    <property type="match status" value="1"/>
</dbReference>
<gene>
    <name evidence="10" type="ORF">FF38_08649</name>
</gene>
<feature type="binding site" evidence="8">
    <location>
        <position position="263"/>
    </location>
    <ligand>
        <name>glyoxylate</name>
        <dbReference type="ChEBI" id="CHEBI:36655"/>
    </ligand>
</feature>
<dbReference type="Gene3D" id="3.20.20.70">
    <property type="entry name" value="Aldolase class I"/>
    <property type="match status" value="1"/>
</dbReference>